<evidence type="ECO:0000256" key="5">
    <source>
        <dbReference type="ARBA" id="ARBA00019232"/>
    </source>
</evidence>
<dbReference type="InterPro" id="IPR036286">
    <property type="entry name" value="LexA/Signal_pep-like_sf"/>
</dbReference>
<comment type="catalytic activity">
    <reaction evidence="1 13">
        <text>Cleavage of hydrophobic, N-terminal signal or leader sequences from secreted and periplasmic proteins.</text>
        <dbReference type="EC" id="3.4.21.89"/>
    </reaction>
</comment>
<evidence type="ECO:0000256" key="10">
    <source>
        <dbReference type="ARBA" id="ARBA00022989"/>
    </source>
</evidence>
<dbReference type="InterPro" id="IPR019756">
    <property type="entry name" value="Pept_S26A_signal_pept_1_Ser-AS"/>
</dbReference>
<keyword evidence="9 13" id="KW-0378">Hydrolase</keyword>
<evidence type="ECO:0000256" key="6">
    <source>
        <dbReference type="ARBA" id="ARBA00022475"/>
    </source>
</evidence>
<dbReference type="SUPFAM" id="SSF51306">
    <property type="entry name" value="LexA/Signal peptidase"/>
    <property type="match status" value="1"/>
</dbReference>
<accession>A0A857JQ28</accession>
<organism evidence="16 17">
    <name type="scientific">Paraglaciecola mesophila</name>
    <dbReference type="NCBI Taxonomy" id="197222"/>
    <lineage>
        <taxon>Bacteria</taxon>
        <taxon>Pseudomonadati</taxon>
        <taxon>Pseudomonadota</taxon>
        <taxon>Gammaproteobacteria</taxon>
        <taxon>Alteromonadales</taxon>
        <taxon>Alteromonadaceae</taxon>
        <taxon>Paraglaciecola</taxon>
    </lineage>
</organism>
<keyword evidence="6" id="KW-1003">Cell membrane</keyword>
<dbReference type="Gene3D" id="2.170.230.10">
    <property type="match status" value="1"/>
</dbReference>
<dbReference type="Proteomes" id="UP000464524">
    <property type="component" value="Chromosome"/>
</dbReference>
<dbReference type="PROSITE" id="PS00760">
    <property type="entry name" value="SPASE_I_2"/>
    <property type="match status" value="1"/>
</dbReference>
<dbReference type="NCBIfam" id="TIGR02227">
    <property type="entry name" value="sigpep_I_bact"/>
    <property type="match status" value="1"/>
</dbReference>
<keyword evidence="11" id="KW-0472">Membrane</keyword>
<keyword evidence="8" id="KW-0812">Transmembrane</keyword>
<dbReference type="PANTHER" id="PTHR43390:SF1">
    <property type="entry name" value="CHLOROPLAST PROCESSING PEPTIDASE"/>
    <property type="match status" value="1"/>
</dbReference>
<dbReference type="EC" id="3.4.21.89" evidence="4 13"/>
<protein>
    <recommendedName>
        <fullName evidence="5 13">Signal peptidase I</fullName>
        <ecNumber evidence="4 13">3.4.21.89</ecNumber>
    </recommendedName>
</protein>
<evidence type="ECO:0000256" key="2">
    <source>
        <dbReference type="ARBA" id="ARBA00004651"/>
    </source>
</evidence>
<dbReference type="PROSITE" id="PS00501">
    <property type="entry name" value="SPASE_I_1"/>
    <property type="match status" value="1"/>
</dbReference>
<evidence type="ECO:0000256" key="13">
    <source>
        <dbReference type="RuleBase" id="RU003993"/>
    </source>
</evidence>
<keyword evidence="10" id="KW-1133">Transmembrane helix</keyword>
<dbReference type="Gene3D" id="2.10.109.10">
    <property type="entry name" value="Umud Fragment, subunit A"/>
    <property type="match status" value="1"/>
</dbReference>
<dbReference type="AlphaFoldDB" id="A0A857JQ28"/>
<evidence type="ECO:0000256" key="14">
    <source>
        <dbReference type="RuleBase" id="RU362042"/>
    </source>
</evidence>
<dbReference type="InterPro" id="IPR019533">
    <property type="entry name" value="Peptidase_S26"/>
</dbReference>
<keyword evidence="7 13" id="KW-0645">Protease</keyword>
<comment type="similarity">
    <text evidence="3 14">Belongs to the peptidase S26 family.</text>
</comment>
<dbReference type="PANTHER" id="PTHR43390">
    <property type="entry name" value="SIGNAL PEPTIDASE I"/>
    <property type="match status" value="1"/>
</dbReference>
<dbReference type="GO" id="GO:0009003">
    <property type="term" value="F:signal peptidase activity"/>
    <property type="evidence" value="ECO:0007669"/>
    <property type="project" value="UniProtKB-EC"/>
</dbReference>
<proteinExistence type="inferred from homology"/>
<evidence type="ECO:0000313" key="17">
    <source>
        <dbReference type="Proteomes" id="UP000464524"/>
    </source>
</evidence>
<dbReference type="OrthoDB" id="9815782at2"/>
<dbReference type="CDD" id="cd06530">
    <property type="entry name" value="S26_SPase_I"/>
    <property type="match status" value="1"/>
</dbReference>
<keyword evidence="17" id="KW-1185">Reference proteome</keyword>
<dbReference type="Pfam" id="PF10502">
    <property type="entry name" value="Peptidase_S26"/>
    <property type="match status" value="1"/>
</dbReference>
<evidence type="ECO:0000256" key="12">
    <source>
        <dbReference type="PIRSR" id="PIRSR600223-1"/>
    </source>
</evidence>
<dbReference type="InterPro" id="IPR000223">
    <property type="entry name" value="Pept_S26A_signal_pept_1"/>
</dbReference>
<evidence type="ECO:0000256" key="1">
    <source>
        <dbReference type="ARBA" id="ARBA00000677"/>
    </source>
</evidence>
<evidence type="ECO:0000256" key="3">
    <source>
        <dbReference type="ARBA" id="ARBA00009370"/>
    </source>
</evidence>
<dbReference type="EMBL" id="CP047656">
    <property type="protein sequence ID" value="QHJ13498.1"/>
    <property type="molecule type" value="Genomic_DNA"/>
</dbReference>
<dbReference type="PRINTS" id="PR00727">
    <property type="entry name" value="LEADERPTASE"/>
</dbReference>
<evidence type="ECO:0000256" key="11">
    <source>
        <dbReference type="ARBA" id="ARBA00023136"/>
    </source>
</evidence>
<dbReference type="PROSITE" id="PS00761">
    <property type="entry name" value="SPASE_I_3"/>
    <property type="match status" value="1"/>
</dbReference>
<dbReference type="InterPro" id="IPR019766">
    <property type="entry name" value="Sign_pep_all-beta_subdom"/>
</dbReference>
<reference evidence="16 17" key="1">
    <citation type="submission" date="2019-12" db="EMBL/GenBank/DDBJ databases">
        <title>Genome sequencing and assembly of endphytes of Porphyra tenera.</title>
        <authorList>
            <person name="Park J.M."/>
            <person name="Shin R."/>
            <person name="Jo S.H."/>
        </authorList>
    </citation>
    <scope>NUCLEOTIDE SEQUENCE [LARGE SCALE GENOMIC DNA]</scope>
    <source>
        <strain evidence="16 17">GPM4</strain>
    </source>
</reference>
<dbReference type="InterPro" id="IPR019758">
    <property type="entry name" value="Pept_S26A_signal_pept_1_CS"/>
</dbReference>
<evidence type="ECO:0000256" key="4">
    <source>
        <dbReference type="ARBA" id="ARBA00013208"/>
    </source>
</evidence>
<gene>
    <name evidence="16" type="ORF">FX988_03759</name>
</gene>
<evidence type="ECO:0000256" key="7">
    <source>
        <dbReference type="ARBA" id="ARBA00022670"/>
    </source>
</evidence>
<dbReference type="InterPro" id="IPR019757">
    <property type="entry name" value="Pept_S26A_signal_pept_1_Lys-AS"/>
</dbReference>
<dbReference type="GO" id="GO:0006465">
    <property type="term" value="P:signal peptide processing"/>
    <property type="evidence" value="ECO:0007669"/>
    <property type="project" value="InterPro"/>
</dbReference>
<evidence type="ECO:0000256" key="9">
    <source>
        <dbReference type="ARBA" id="ARBA00022801"/>
    </source>
</evidence>
<dbReference type="RefSeq" id="WP_160181582.1">
    <property type="nucleotide sequence ID" value="NZ_CP047656.1"/>
</dbReference>
<comment type="subcellular location">
    <subcellularLocation>
        <location evidence="2">Cell membrane</location>
        <topology evidence="2">Multi-pass membrane protein</topology>
    </subcellularLocation>
    <subcellularLocation>
        <location evidence="14">Membrane</location>
        <topology evidence="14">Multi-pass membrane protein</topology>
    </subcellularLocation>
</comment>
<name>A0A857JQ28_9ALTE</name>
<feature type="active site" evidence="12">
    <location>
        <position position="87"/>
    </location>
</feature>
<sequence>MANYFSLFLVVLTLASGLIWLADSLMFAPKRKERAVVAKDGTAVTGDPQEQTLPWLVDTAQQIFPVIAFVLVLRSFLYEPFQIPSGSMMPTLLVGDFILVEKYAYGVKDPVFRSKFWDTGAPERGDVAVFKYPKNPSQDYIKRVIGLPGDTVIYRNKQLFVKPACDTGKDCPAIEPVELNFVDRGEAYQNFVPLEKYQEKLGDVTHSIFRLPSNLNRTQDYYQQPGTQADEWIVPQGQYFMMGDNRDNSLDGRFWGFVPDANLVGKAVAIWISFEFDRAPSSWVPSWIPTGVRFNRVGSII</sequence>
<feature type="active site" evidence="12">
    <location>
        <position position="142"/>
    </location>
</feature>
<evidence type="ECO:0000259" key="15">
    <source>
        <dbReference type="Pfam" id="PF10502"/>
    </source>
</evidence>
<dbReference type="GO" id="GO:0004252">
    <property type="term" value="F:serine-type endopeptidase activity"/>
    <property type="evidence" value="ECO:0007669"/>
    <property type="project" value="InterPro"/>
</dbReference>
<dbReference type="KEGG" id="pmes:FX988_03759"/>
<evidence type="ECO:0000313" key="16">
    <source>
        <dbReference type="EMBL" id="QHJ13498.1"/>
    </source>
</evidence>
<feature type="domain" description="Peptidase S26" evidence="15">
    <location>
        <begin position="58"/>
        <end position="271"/>
    </location>
</feature>
<evidence type="ECO:0000256" key="8">
    <source>
        <dbReference type="ARBA" id="ARBA00022692"/>
    </source>
</evidence>
<dbReference type="GO" id="GO:0005886">
    <property type="term" value="C:plasma membrane"/>
    <property type="evidence" value="ECO:0007669"/>
    <property type="project" value="UniProtKB-SubCell"/>
</dbReference>